<dbReference type="AlphaFoldDB" id="A0A921ERN7"/>
<evidence type="ECO:0000313" key="2">
    <source>
        <dbReference type="EMBL" id="HJE52545.1"/>
    </source>
</evidence>
<feature type="transmembrane region" description="Helical" evidence="1">
    <location>
        <begin position="38"/>
        <end position="55"/>
    </location>
</feature>
<dbReference type="Pfam" id="PF11292">
    <property type="entry name" value="DUF3093"/>
    <property type="match status" value="1"/>
</dbReference>
<comment type="caution">
    <text evidence="2">The sequence shown here is derived from an EMBL/GenBank/DDBJ whole genome shotgun (WGS) entry which is preliminary data.</text>
</comment>
<evidence type="ECO:0000256" key="1">
    <source>
        <dbReference type="SAM" id="Phobius"/>
    </source>
</evidence>
<name>A0A921ERN7_9ACTN</name>
<proteinExistence type="predicted"/>
<gene>
    <name evidence="2" type="ORF">K8V15_11330</name>
</gene>
<dbReference type="EMBL" id="DYZF01000287">
    <property type="protein sequence ID" value="HJE52545.1"/>
    <property type="molecule type" value="Genomic_DNA"/>
</dbReference>
<keyword evidence="1" id="KW-1133">Transmembrane helix</keyword>
<protein>
    <submittedName>
        <fullName evidence="2">DUF3093 domain-containing protein</fullName>
    </submittedName>
</protein>
<sequence length="149" mass="16199">MTYRERLHIPLWWGVIAVFFIVSIAIAVMAYLPLRMGIALTVLSALAVVLALAAYSTTKLSIEDGAFAAGRNRIDAAYIAGAEGFEGQAARDAVGVNADHRAFMFTRPYLNSVVRVDIDDPADPHPYWLVSTRRPHELADAIGALKQGS</sequence>
<feature type="transmembrane region" description="Helical" evidence="1">
    <location>
        <begin position="12"/>
        <end position="32"/>
    </location>
</feature>
<accession>A0A921ERN7</accession>
<dbReference type="Proteomes" id="UP000712713">
    <property type="component" value="Unassembled WGS sequence"/>
</dbReference>
<evidence type="ECO:0000313" key="3">
    <source>
        <dbReference type="Proteomes" id="UP000712713"/>
    </source>
</evidence>
<keyword evidence="1" id="KW-0472">Membrane</keyword>
<keyword evidence="1" id="KW-0812">Transmembrane</keyword>
<organism evidence="2 3">
    <name type="scientific">Tessaracoccus flavescens</name>
    <dbReference type="NCBI Taxonomy" id="399497"/>
    <lineage>
        <taxon>Bacteria</taxon>
        <taxon>Bacillati</taxon>
        <taxon>Actinomycetota</taxon>
        <taxon>Actinomycetes</taxon>
        <taxon>Propionibacteriales</taxon>
        <taxon>Propionibacteriaceae</taxon>
        <taxon>Tessaracoccus</taxon>
    </lineage>
</organism>
<reference evidence="2" key="2">
    <citation type="submission" date="2021-09" db="EMBL/GenBank/DDBJ databases">
        <authorList>
            <person name="Gilroy R."/>
        </authorList>
    </citation>
    <scope>NUCLEOTIDE SEQUENCE</scope>
    <source>
        <strain evidence="2">ChiGjej3B3-7470</strain>
    </source>
</reference>
<dbReference type="InterPro" id="IPR021443">
    <property type="entry name" value="DUF3093"/>
</dbReference>
<reference evidence="2" key="1">
    <citation type="journal article" date="2021" name="PeerJ">
        <title>Extensive microbial diversity within the chicken gut microbiome revealed by metagenomics and culture.</title>
        <authorList>
            <person name="Gilroy R."/>
            <person name="Ravi A."/>
            <person name="Getino M."/>
            <person name="Pursley I."/>
            <person name="Horton D.L."/>
            <person name="Alikhan N.F."/>
            <person name="Baker D."/>
            <person name="Gharbi K."/>
            <person name="Hall N."/>
            <person name="Watson M."/>
            <person name="Adriaenssens E.M."/>
            <person name="Foster-Nyarko E."/>
            <person name="Jarju S."/>
            <person name="Secka A."/>
            <person name="Antonio M."/>
            <person name="Oren A."/>
            <person name="Chaudhuri R.R."/>
            <person name="La Ragione R."/>
            <person name="Hildebrand F."/>
            <person name="Pallen M.J."/>
        </authorList>
    </citation>
    <scope>NUCLEOTIDE SEQUENCE</scope>
    <source>
        <strain evidence="2">ChiGjej3B3-7470</strain>
    </source>
</reference>